<evidence type="ECO:0000256" key="3">
    <source>
        <dbReference type="ARBA" id="ARBA00022452"/>
    </source>
</evidence>
<evidence type="ECO:0000256" key="4">
    <source>
        <dbReference type="ARBA" id="ARBA00022692"/>
    </source>
</evidence>
<keyword evidence="4 8" id="KW-0812">Transmembrane</keyword>
<dbReference type="EMBL" id="ARYL01000033">
    <property type="protein sequence ID" value="KDA01221.1"/>
    <property type="molecule type" value="Genomic_DNA"/>
</dbReference>
<sequence>MKNSFRTYLMSGVFLAAGGLTATAQEIAAAQELAVTDSVSVQQTITVTGSRGKPRTVADSAVPIDVLDEATIKDVSFTDTNDVLKTLVPSYTIGREPISDGSTFVRPAALRGLSSDKTLVLVNSKRRHRAALVSIGGSGTQGPDVATIPASALKTVEILRDGAAAQYGSDAIAGVINFILKDSAEGAEITVQGGQYYEGDGEDLLIAGNIGLPLGENGFINISLEGTSAQPTSRGKQWDETTSFDVDAYVAANPDKAYLYGPGGDYDSSNVQIWGQPESEAFRSFVNMGYTLPGGQELYAFANYSNSSADGDFNYRFPGNSVNGPLIRLQDGSTYKFDSLFPAGFTPRFFGNVVDYSTTGGIRGEFTPDFTYDFSARYGKNQINYKLGNTVNPSLGDSSPTVFHPGDLISDEVAVAADFVYSYEMGGFASPVDFSFGAEWRDEGYEAVAGDVASYIAGPYAFADPWNFCDGAAPTAAGLGVIADGSTLDCADPSDPVYTLNGVGSNGFPGYSPDYSGSLNRDSYGIYAGAAADLTDALFVEVAGRFENYSDFGETTNGKIAARWSVTPNVNIRGSVGTGFRAPTPGQLATTNVSTRFPAGEPVASGLFPASNPVSQFLGAEELKPEKSTNYSLGATGTFGPLSVTLDLYKIDISDQFYASRSITVTPEIRDQLIAAGVPGADTIGAVQFFQNAFDSSTEGVDLVMTYLADWGTAGSTAFTLSSNYNTFSVEKVNIDGLFLEEDVYDFENGTPNYRTTFTVSHTIGAYTFLGRANYFGEYNPSQCLTGAAADGYSCPGGLLTEDSGSEVLFDIEATYAYDDTTKFTVGARNVTNEYPYEPDYNNLRETGNGRIYRSDSIVDWQGGFVYLKATKSF</sequence>
<comment type="similarity">
    <text evidence="8 9">Belongs to the TonB-dependent receptor family.</text>
</comment>
<evidence type="ECO:0000256" key="2">
    <source>
        <dbReference type="ARBA" id="ARBA00022448"/>
    </source>
</evidence>
<proteinExistence type="inferred from homology"/>
<feature type="domain" description="TonB-dependent receptor-like beta-barrel" evidence="11">
    <location>
        <begin position="303"/>
        <end position="831"/>
    </location>
</feature>
<dbReference type="InterPro" id="IPR012910">
    <property type="entry name" value="Plug_dom"/>
</dbReference>
<keyword evidence="3 8" id="KW-1134">Transmembrane beta strand</keyword>
<feature type="domain" description="TonB-dependent receptor plug" evidence="12">
    <location>
        <begin position="58"/>
        <end position="175"/>
    </location>
</feature>
<evidence type="ECO:0000256" key="6">
    <source>
        <dbReference type="ARBA" id="ARBA00023136"/>
    </source>
</evidence>
<dbReference type="GO" id="GO:0009279">
    <property type="term" value="C:cell outer membrane"/>
    <property type="evidence" value="ECO:0007669"/>
    <property type="project" value="UniProtKB-SubCell"/>
</dbReference>
<feature type="chain" id="PRO_5001573571" evidence="10">
    <location>
        <begin position="25"/>
        <end position="874"/>
    </location>
</feature>
<evidence type="ECO:0000256" key="5">
    <source>
        <dbReference type="ARBA" id="ARBA00023077"/>
    </source>
</evidence>
<dbReference type="InterPro" id="IPR037066">
    <property type="entry name" value="Plug_dom_sf"/>
</dbReference>
<dbReference type="PROSITE" id="PS52016">
    <property type="entry name" value="TONB_DEPENDENT_REC_3"/>
    <property type="match status" value="1"/>
</dbReference>
<evidence type="ECO:0000259" key="11">
    <source>
        <dbReference type="Pfam" id="PF00593"/>
    </source>
</evidence>
<dbReference type="AlphaFoldDB" id="A0A059G331"/>
<keyword evidence="5 9" id="KW-0798">TonB box</keyword>
<dbReference type="InterPro" id="IPR039426">
    <property type="entry name" value="TonB-dep_rcpt-like"/>
</dbReference>
<name>A0A059G331_9PROT</name>
<dbReference type="InterPro" id="IPR036942">
    <property type="entry name" value="Beta-barrel_TonB_sf"/>
</dbReference>
<dbReference type="Pfam" id="PF00593">
    <property type="entry name" value="TonB_dep_Rec_b-barrel"/>
    <property type="match status" value="1"/>
</dbReference>
<accession>A0A059G331</accession>
<dbReference type="PATRIC" id="fig|1280953.3.peg.3342"/>
<comment type="caution">
    <text evidence="13">The sequence shown here is derived from an EMBL/GenBank/DDBJ whole genome shotgun (WGS) entry which is preliminary data.</text>
</comment>
<comment type="subcellular location">
    <subcellularLocation>
        <location evidence="1 8">Cell outer membrane</location>
        <topology evidence="1 8">Multi-pass membrane protein</topology>
    </subcellularLocation>
</comment>
<keyword evidence="10" id="KW-0732">Signal</keyword>
<keyword evidence="6 8" id="KW-0472">Membrane</keyword>
<evidence type="ECO:0000256" key="8">
    <source>
        <dbReference type="PROSITE-ProRule" id="PRU01360"/>
    </source>
</evidence>
<dbReference type="STRING" id="1280953.HOC_16673"/>
<dbReference type="eggNOG" id="COG4771">
    <property type="taxonomic scope" value="Bacteria"/>
</dbReference>
<protein>
    <submittedName>
        <fullName evidence="13">Outer membrane receptor (OMR) family protein</fullName>
    </submittedName>
</protein>
<evidence type="ECO:0000259" key="12">
    <source>
        <dbReference type="Pfam" id="PF07715"/>
    </source>
</evidence>
<dbReference type="PANTHER" id="PTHR47234:SF3">
    <property type="entry name" value="SECRETIN_TONB SHORT N-TERMINAL DOMAIN-CONTAINING PROTEIN"/>
    <property type="match status" value="1"/>
</dbReference>
<reference evidence="13 14" key="1">
    <citation type="journal article" date="2014" name="Antonie Van Leeuwenhoek">
        <title>Hyphomonas beringensis sp. nov. and Hyphomonas chukchiensis sp. nov., isolated from surface seawater of the Bering Sea and Chukchi Sea.</title>
        <authorList>
            <person name="Li C."/>
            <person name="Lai Q."/>
            <person name="Li G."/>
            <person name="Dong C."/>
            <person name="Wang J."/>
            <person name="Liao Y."/>
            <person name="Shao Z."/>
        </authorList>
    </citation>
    <scope>NUCLEOTIDE SEQUENCE [LARGE SCALE GENOMIC DNA]</scope>
    <source>
        <strain evidence="13 14">SCH89</strain>
    </source>
</reference>
<organism evidence="13 14">
    <name type="scientific">Hyphomonas oceanitis SCH89</name>
    <dbReference type="NCBI Taxonomy" id="1280953"/>
    <lineage>
        <taxon>Bacteria</taxon>
        <taxon>Pseudomonadati</taxon>
        <taxon>Pseudomonadota</taxon>
        <taxon>Alphaproteobacteria</taxon>
        <taxon>Hyphomonadales</taxon>
        <taxon>Hyphomonadaceae</taxon>
        <taxon>Hyphomonas</taxon>
    </lineage>
</organism>
<evidence type="ECO:0000313" key="13">
    <source>
        <dbReference type="EMBL" id="KDA01221.1"/>
    </source>
</evidence>
<dbReference type="Gene3D" id="2.170.130.10">
    <property type="entry name" value="TonB-dependent receptor, plug domain"/>
    <property type="match status" value="1"/>
</dbReference>
<evidence type="ECO:0000256" key="9">
    <source>
        <dbReference type="RuleBase" id="RU003357"/>
    </source>
</evidence>
<keyword evidence="14" id="KW-1185">Reference proteome</keyword>
<dbReference type="SUPFAM" id="SSF56935">
    <property type="entry name" value="Porins"/>
    <property type="match status" value="1"/>
</dbReference>
<evidence type="ECO:0000256" key="1">
    <source>
        <dbReference type="ARBA" id="ARBA00004571"/>
    </source>
</evidence>
<dbReference type="InterPro" id="IPR000531">
    <property type="entry name" value="Beta-barrel_TonB"/>
</dbReference>
<dbReference type="PANTHER" id="PTHR47234">
    <property type="match status" value="1"/>
</dbReference>
<dbReference type="Gene3D" id="2.40.170.20">
    <property type="entry name" value="TonB-dependent receptor, beta-barrel domain"/>
    <property type="match status" value="1"/>
</dbReference>
<dbReference type="Proteomes" id="UP000024942">
    <property type="component" value="Unassembled WGS sequence"/>
</dbReference>
<keyword evidence="2 8" id="KW-0813">Transport</keyword>
<keyword evidence="13" id="KW-0675">Receptor</keyword>
<evidence type="ECO:0000256" key="7">
    <source>
        <dbReference type="ARBA" id="ARBA00023237"/>
    </source>
</evidence>
<dbReference type="Pfam" id="PF07715">
    <property type="entry name" value="Plug"/>
    <property type="match status" value="1"/>
</dbReference>
<keyword evidence="7 8" id="KW-0998">Cell outer membrane</keyword>
<evidence type="ECO:0000313" key="14">
    <source>
        <dbReference type="Proteomes" id="UP000024942"/>
    </source>
</evidence>
<feature type="signal peptide" evidence="10">
    <location>
        <begin position="1"/>
        <end position="24"/>
    </location>
</feature>
<dbReference type="OrthoDB" id="7394476at2"/>
<evidence type="ECO:0000256" key="10">
    <source>
        <dbReference type="SAM" id="SignalP"/>
    </source>
</evidence>
<gene>
    <name evidence="13" type="ORF">HOC_16673</name>
</gene>